<evidence type="ECO:0000313" key="3">
    <source>
        <dbReference type="Proteomes" id="UP000561459"/>
    </source>
</evidence>
<comment type="caution">
    <text evidence="2">The sequence shown here is derived from an EMBL/GenBank/DDBJ whole genome shotgun (WGS) entry which is preliminary data.</text>
</comment>
<dbReference type="RefSeq" id="WP_183616690.1">
    <property type="nucleotide sequence ID" value="NZ_JACIDY010000003.1"/>
</dbReference>
<dbReference type="Pfam" id="PF07238">
    <property type="entry name" value="PilZ"/>
    <property type="match status" value="1"/>
</dbReference>
<keyword evidence="3" id="KW-1185">Reference proteome</keyword>
<protein>
    <recommendedName>
        <fullName evidence="1">PilZ domain-containing protein</fullName>
    </recommendedName>
</protein>
<name>A0A7W6FY35_9SPHN</name>
<dbReference type="GO" id="GO:0035438">
    <property type="term" value="F:cyclic-di-GMP binding"/>
    <property type="evidence" value="ECO:0007669"/>
    <property type="project" value="InterPro"/>
</dbReference>
<evidence type="ECO:0000313" key="2">
    <source>
        <dbReference type="EMBL" id="MBB3940019.1"/>
    </source>
</evidence>
<dbReference type="EMBL" id="JACIDY010000003">
    <property type="protein sequence ID" value="MBB3940019.1"/>
    <property type="molecule type" value="Genomic_DNA"/>
</dbReference>
<dbReference type="AlphaFoldDB" id="A0A7W6FY35"/>
<proteinExistence type="predicted"/>
<reference evidence="2 3" key="1">
    <citation type="submission" date="2020-08" db="EMBL/GenBank/DDBJ databases">
        <title>Genomic Encyclopedia of Type Strains, Phase IV (KMG-IV): sequencing the most valuable type-strain genomes for metagenomic binning, comparative biology and taxonomic classification.</title>
        <authorList>
            <person name="Goeker M."/>
        </authorList>
    </citation>
    <scope>NUCLEOTIDE SEQUENCE [LARGE SCALE GENOMIC DNA]</scope>
    <source>
        <strain evidence="2 3">DSM 27568</strain>
    </source>
</reference>
<dbReference type="Gene3D" id="2.40.10.220">
    <property type="entry name" value="predicted glycosyltransferase like domains"/>
    <property type="match status" value="1"/>
</dbReference>
<accession>A0A7W6FY35</accession>
<sequence length="108" mass="11934">MSAEIPRRAVRKSVTLPTQCRTTNGLRDVGEISDISTQGCCIRTDRVMFRVGSHVVIRPEGMEALGGTVRWIAGDCAGLEFDRPIYAPMLDHLAKLHEKGEQVPVSRD</sequence>
<dbReference type="Proteomes" id="UP000561459">
    <property type="component" value="Unassembled WGS sequence"/>
</dbReference>
<evidence type="ECO:0000259" key="1">
    <source>
        <dbReference type="Pfam" id="PF07238"/>
    </source>
</evidence>
<dbReference type="InterPro" id="IPR009875">
    <property type="entry name" value="PilZ_domain"/>
</dbReference>
<feature type="domain" description="PilZ" evidence="1">
    <location>
        <begin position="7"/>
        <end position="93"/>
    </location>
</feature>
<organism evidence="2 3">
    <name type="scientific">Novosphingobium fluoreni</name>
    <dbReference type="NCBI Taxonomy" id="1391222"/>
    <lineage>
        <taxon>Bacteria</taxon>
        <taxon>Pseudomonadati</taxon>
        <taxon>Pseudomonadota</taxon>
        <taxon>Alphaproteobacteria</taxon>
        <taxon>Sphingomonadales</taxon>
        <taxon>Sphingomonadaceae</taxon>
        <taxon>Novosphingobium</taxon>
    </lineage>
</organism>
<gene>
    <name evidence="2" type="ORF">GGR39_001669</name>
</gene>
<dbReference type="SUPFAM" id="SSF141371">
    <property type="entry name" value="PilZ domain-like"/>
    <property type="match status" value="1"/>
</dbReference>